<dbReference type="Proteomes" id="UP000541185">
    <property type="component" value="Unassembled WGS sequence"/>
</dbReference>
<dbReference type="InterPro" id="IPR039422">
    <property type="entry name" value="MarR/SlyA-like"/>
</dbReference>
<dbReference type="GO" id="GO:0003700">
    <property type="term" value="F:DNA-binding transcription factor activity"/>
    <property type="evidence" value="ECO:0007669"/>
    <property type="project" value="InterPro"/>
</dbReference>
<comment type="caution">
    <text evidence="5">The sequence shown here is derived from an EMBL/GenBank/DDBJ whole genome shotgun (WGS) entry which is preliminary data.</text>
</comment>
<evidence type="ECO:0000313" key="5">
    <source>
        <dbReference type="EMBL" id="NML47080.1"/>
    </source>
</evidence>
<evidence type="ECO:0000256" key="1">
    <source>
        <dbReference type="ARBA" id="ARBA00023015"/>
    </source>
</evidence>
<dbReference type="PANTHER" id="PTHR33164:SF43">
    <property type="entry name" value="HTH-TYPE TRANSCRIPTIONAL REPRESSOR YETL"/>
    <property type="match status" value="1"/>
</dbReference>
<accession>A0A848HC86</accession>
<dbReference type="PROSITE" id="PS01117">
    <property type="entry name" value="HTH_MARR_1"/>
    <property type="match status" value="1"/>
</dbReference>
<evidence type="ECO:0000313" key="6">
    <source>
        <dbReference type="Proteomes" id="UP000541185"/>
    </source>
</evidence>
<dbReference type="PANTHER" id="PTHR33164">
    <property type="entry name" value="TRANSCRIPTIONAL REGULATOR, MARR FAMILY"/>
    <property type="match status" value="1"/>
</dbReference>
<dbReference type="SMART" id="SM00347">
    <property type="entry name" value="HTH_MARR"/>
    <property type="match status" value="1"/>
</dbReference>
<name>A0A848HC86_9BURK</name>
<dbReference type="InterPro" id="IPR036388">
    <property type="entry name" value="WH-like_DNA-bd_sf"/>
</dbReference>
<evidence type="ECO:0000256" key="3">
    <source>
        <dbReference type="ARBA" id="ARBA00023163"/>
    </source>
</evidence>
<dbReference type="Gene3D" id="1.10.10.10">
    <property type="entry name" value="Winged helix-like DNA-binding domain superfamily/Winged helix DNA-binding domain"/>
    <property type="match status" value="1"/>
</dbReference>
<keyword evidence="1" id="KW-0805">Transcription regulation</keyword>
<organism evidence="5 6">
    <name type="scientific">Ramlibacter agri</name>
    <dbReference type="NCBI Taxonomy" id="2728837"/>
    <lineage>
        <taxon>Bacteria</taxon>
        <taxon>Pseudomonadati</taxon>
        <taxon>Pseudomonadota</taxon>
        <taxon>Betaproteobacteria</taxon>
        <taxon>Burkholderiales</taxon>
        <taxon>Comamonadaceae</taxon>
        <taxon>Ramlibacter</taxon>
    </lineage>
</organism>
<gene>
    <name evidence="5" type="ORF">HHL11_25265</name>
</gene>
<dbReference type="InterPro" id="IPR036390">
    <property type="entry name" value="WH_DNA-bd_sf"/>
</dbReference>
<dbReference type="InterPro" id="IPR000835">
    <property type="entry name" value="HTH_MarR-typ"/>
</dbReference>
<keyword evidence="3" id="KW-0804">Transcription</keyword>
<keyword evidence="2 5" id="KW-0238">DNA-binding</keyword>
<dbReference type="SUPFAM" id="SSF46785">
    <property type="entry name" value="Winged helix' DNA-binding domain"/>
    <property type="match status" value="1"/>
</dbReference>
<dbReference type="AlphaFoldDB" id="A0A848HC86"/>
<sequence length="158" mass="17500">MTSPDAASSIAELAAYRLQRATFYATKHGHLAFARKFGITGVEWRLMGTISLFAPIAMLPLSEEADVQLAQAHRTITSLAERGLVRCEGDVKDKRKVMLSLTPAGKSLYRKAFNEANQRNRRLLSSLTDKECLALFAMLDKIAAEGRVMLEEERKASA</sequence>
<dbReference type="GO" id="GO:0003677">
    <property type="term" value="F:DNA binding"/>
    <property type="evidence" value="ECO:0007669"/>
    <property type="project" value="UniProtKB-KW"/>
</dbReference>
<feature type="domain" description="HTH marR-type" evidence="4">
    <location>
        <begin position="11"/>
        <end position="144"/>
    </location>
</feature>
<dbReference type="InterPro" id="IPR023187">
    <property type="entry name" value="Tscrpt_reg_MarR-type_CS"/>
</dbReference>
<dbReference type="RefSeq" id="WP_169421381.1">
    <property type="nucleotide sequence ID" value="NZ_JABBFX010000003.1"/>
</dbReference>
<proteinExistence type="predicted"/>
<dbReference type="EMBL" id="JABBFX010000003">
    <property type="protein sequence ID" value="NML47080.1"/>
    <property type="molecule type" value="Genomic_DNA"/>
</dbReference>
<dbReference type="GO" id="GO:0006950">
    <property type="term" value="P:response to stress"/>
    <property type="evidence" value="ECO:0007669"/>
    <property type="project" value="TreeGrafter"/>
</dbReference>
<dbReference type="PRINTS" id="PR00598">
    <property type="entry name" value="HTHMARR"/>
</dbReference>
<keyword evidence="6" id="KW-1185">Reference proteome</keyword>
<reference evidence="5 6" key="1">
    <citation type="submission" date="2020-04" db="EMBL/GenBank/DDBJ databases">
        <title>Ramlibacter sp. G-1-2-2 isolated from soil.</title>
        <authorList>
            <person name="Dahal R.H."/>
        </authorList>
    </citation>
    <scope>NUCLEOTIDE SEQUENCE [LARGE SCALE GENOMIC DNA]</scope>
    <source>
        <strain evidence="5 6">G-1-2-2</strain>
    </source>
</reference>
<dbReference type="PROSITE" id="PS50995">
    <property type="entry name" value="HTH_MARR_2"/>
    <property type="match status" value="1"/>
</dbReference>
<protein>
    <submittedName>
        <fullName evidence="5">Winged helix DNA-binding protein</fullName>
    </submittedName>
</protein>
<evidence type="ECO:0000259" key="4">
    <source>
        <dbReference type="PROSITE" id="PS50995"/>
    </source>
</evidence>
<evidence type="ECO:0000256" key="2">
    <source>
        <dbReference type="ARBA" id="ARBA00023125"/>
    </source>
</evidence>